<dbReference type="EMBL" id="LYXE01000182">
    <property type="protein sequence ID" value="PDV96748.1"/>
    <property type="molecule type" value="Genomic_DNA"/>
</dbReference>
<keyword evidence="2" id="KW-1185">Reference proteome</keyword>
<protein>
    <submittedName>
        <fullName evidence="1">Lycopene cyclase</fullName>
    </submittedName>
</protein>
<dbReference type="InterPro" id="IPR036188">
    <property type="entry name" value="FAD/NAD-bd_sf"/>
</dbReference>
<gene>
    <name evidence="1" type="ORF">A9Q02_05855</name>
</gene>
<reference evidence="1 2" key="1">
    <citation type="submission" date="2016-05" db="EMBL/GenBank/DDBJ databases">
        <authorList>
            <person name="Lavstsen T."/>
            <person name="Jespersen J.S."/>
        </authorList>
    </citation>
    <scope>NUCLEOTIDE SEQUENCE [LARGE SCALE GENOMIC DNA]</scope>
    <source>
        <strain evidence="1 2">B7-9</strain>
    </source>
</reference>
<dbReference type="SUPFAM" id="SSF51905">
    <property type="entry name" value="FAD/NAD(P)-binding domain"/>
    <property type="match status" value="1"/>
</dbReference>
<dbReference type="AlphaFoldDB" id="A0A2H3KI19"/>
<sequence>MTHYDFIIAGGGAAGLSLAYQLINSSLRDYSILVIDKGNKQDNDRTWAFWTDQPTPFEPIVYRSWEQLHLADDERGQVLDLHNYRYQMIRGIDFYQFVHAALHACPHVTLLQGKVEQIIDGPRVAQVIVGDQTYTGTWVFDSIFRPNERLNDERYQYLQLHFKGWEIETATDVFRPEAATLMDFRTPQAGETRFFYVLPFSPRRALVEFTVFSDQRFSNQAYAEALHEYLAHVLDVTAYQIVAEEQGVIPATDQPFPRRIGERVMTIGTKGGRVKPTTGYAFVRIQQDTAAIIQSLIYYGHPFDVPEDARRYRILDTIMLEMMDHYGEELKPVFTTMFERNPIQRILRFLDEEATPLENLQLIATMPPWQFIQVAIQWQWTHNKHMHPFARLIQPPPDPHPEHYDSEGDGWLHNAVRMF</sequence>
<comment type="caution">
    <text evidence="1">The sequence shown here is derived from an EMBL/GenBank/DDBJ whole genome shotgun (WGS) entry which is preliminary data.</text>
</comment>
<dbReference type="Pfam" id="PF05834">
    <property type="entry name" value="Lycopene_cycl"/>
    <property type="match status" value="1"/>
</dbReference>
<organism evidence="1 2">
    <name type="scientific">Candidatus Chloroploca asiatica</name>
    <dbReference type="NCBI Taxonomy" id="1506545"/>
    <lineage>
        <taxon>Bacteria</taxon>
        <taxon>Bacillati</taxon>
        <taxon>Chloroflexota</taxon>
        <taxon>Chloroflexia</taxon>
        <taxon>Chloroflexales</taxon>
        <taxon>Chloroflexineae</taxon>
        <taxon>Oscillochloridaceae</taxon>
        <taxon>Candidatus Chloroploca</taxon>
    </lineage>
</organism>
<dbReference type="Gene3D" id="3.50.50.60">
    <property type="entry name" value="FAD/NAD(P)-binding domain"/>
    <property type="match status" value="1"/>
</dbReference>
<evidence type="ECO:0000313" key="1">
    <source>
        <dbReference type="EMBL" id="PDV96748.1"/>
    </source>
</evidence>
<name>A0A2H3KI19_9CHLR</name>
<evidence type="ECO:0000313" key="2">
    <source>
        <dbReference type="Proteomes" id="UP000220922"/>
    </source>
</evidence>
<dbReference type="RefSeq" id="WP_097655134.1">
    <property type="nucleotide sequence ID" value="NZ_LYXE01000182.1"/>
</dbReference>
<proteinExistence type="predicted"/>
<dbReference type="Proteomes" id="UP000220922">
    <property type="component" value="Unassembled WGS sequence"/>
</dbReference>
<accession>A0A2H3KI19</accession>
<dbReference type="OrthoDB" id="24355at2"/>